<feature type="compositionally biased region" description="Basic and acidic residues" evidence="5">
    <location>
        <begin position="742"/>
        <end position="755"/>
    </location>
</feature>
<dbReference type="PRINTS" id="PR00380">
    <property type="entry name" value="KINESINHEAVY"/>
</dbReference>
<evidence type="ECO:0000256" key="4">
    <source>
        <dbReference type="SAM" id="Coils"/>
    </source>
</evidence>
<evidence type="ECO:0000256" key="2">
    <source>
        <dbReference type="ARBA" id="ARBA00022840"/>
    </source>
</evidence>
<feature type="binding site" evidence="3">
    <location>
        <begin position="1339"/>
        <end position="1346"/>
    </location>
    <ligand>
        <name>ATP</name>
        <dbReference type="ChEBI" id="CHEBI:30616"/>
    </ligand>
</feature>
<keyword evidence="3" id="KW-0505">Motor protein</keyword>
<dbReference type="InterPro" id="IPR001752">
    <property type="entry name" value="Kinesin_motor_dom"/>
</dbReference>
<feature type="compositionally biased region" description="Basic and acidic residues" evidence="5">
    <location>
        <begin position="472"/>
        <end position="487"/>
    </location>
</feature>
<evidence type="ECO:0000313" key="7">
    <source>
        <dbReference type="EMBL" id="CEM40776.1"/>
    </source>
</evidence>
<dbReference type="InterPro" id="IPR019821">
    <property type="entry name" value="Kinesin_motor_CS"/>
</dbReference>
<dbReference type="SMART" id="SM00129">
    <property type="entry name" value="KISc"/>
    <property type="match status" value="1"/>
</dbReference>
<feature type="compositionally biased region" description="Low complexity" evidence="5">
    <location>
        <begin position="302"/>
        <end position="311"/>
    </location>
</feature>
<feature type="domain" description="Kinesin motor" evidence="6">
    <location>
        <begin position="1259"/>
        <end position="1577"/>
    </location>
</feature>
<dbReference type="GO" id="GO:0005524">
    <property type="term" value="F:ATP binding"/>
    <property type="evidence" value="ECO:0007669"/>
    <property type="project" value="UniProtKB-UniRule"/>
</dbReference>
<feature type="coiled-coil region" evidence="4">
    <location>
        <begin position="755"/>
        <end position="782"/>
    </location>
</feature>
<feature type="region of interest" description="Disordered" evidence="5">
    <location>
        <begin position="130"/>
        <end position="158"/>
    </location>
</feature>
<evidence type="ECO:0000256" key="5">
    <source>
        <dbReference type="SAM" id="MobiDB-lite"/>
    </source>
</evidence>
<dbReference type="Gene3D" id="3.40.850.10">
    <property type="entry name" value="Kinesin motor domain"/>
    <property type="match status" value="1"/>
</dbReference>
<feature type="compositionally biased region" description="Basic and acidic residues" evidence="5">
    <location>
        <begin position="1"/>
        <end position="18"/>
    </location>
</feature>
<feature type="compositionally biased region" description="Basic and acidic residues" evidence="5">
    <location>
        <begin position="942"/>
        <end position="960"/>
    </location>
</feature>
<feature type="region of interest" description="Disordered" evidence="5">
    <location>
        <begin position="289"/>
        <end position="314"/>
    </location>
</feature>
<keyword evidence="2 3" id="KW-0067">ATP-binding</keyword>
<feature type="compositionally biased region" description="Basic and acidic residues" evidence="5">
    <location>
        <begin position="371"/>
        <end position="394"/>
    </location>
</feature>
<dbReference type="PANTHER" id="PTHR47972">
    <property type="entry name" value="KINESIN-LIKE PROTEIN KLP-3"/>
    <property type="match status" value="1"/>
</dbReference>
<feature type="compositionally biased region" description="Basic and acidic residues" evidence="5">
    <location>
        <begin position="176"/>
        <end position="200"/>
    </location>
</feature>
<dbReference type="InterPro" id="IPR027640">
    <property type="entry name" value="Kinesin-like_fam"/>
</dbReference>
<dbReference type="InterPro" id="IPR036961">
    <property type="entry name" value="Kinesin_motor_dom_sf"/>
</dbReference>
<dbReference type="SUPFAM" id="SSF52540">
    <property type="entry name" value="P-loop containing nucleoside triphosphate hydrolases"/>
    <property type="match status" value="1"/>
</dbReference>
<feature type="region of interest" description="Disordered" evidence="5">
    <location>
        <begin position="1"/>
        <end position="81"/>
    </location>
</feature>
<dbReference type="GO" id="GO:0008017">
    <property type="term" value="F:microtubule binding"/>
    <property type="evidence" value="ECO:0007669"/>
    <property type="project" value="InterPro"/>
</dbReference>
<keyword evidence="4" id="KW-0175">Coiled coil</keyword>
<dbReference type="GO" id="GO:0003777">
    <property type="term" value="F:microtubule motor activity"/>
    <property type="evidence" value="ECO:0007669"/>
    <property type="project" value="InterPro"/>
</dbReference>
<feature type="coiled-coil region" evidence="4">
    <location>
        <begin position="545"/>
        <end position="579"/>
    </location>
</feature>
<dbReference type="PROSITE" id="PS50067">
    <property type="entry name" value="KINESIN_MOTOR_2"/>
    <property type="match status" value="1"/>
</dbReference>
<feature type="compositionally biased region" description="Basic and acidic residues" evidence="5">
    <location>
        <begin position="332"/>
        <end position="352"/>
    </location>
</feature>
<accession>A0A0G4HAI2</accession>
<feature type="region of interest" description="Disordered" evidence="5">
    <location>
        <begin position="933"/>
        <end position="960"/>
    </location>
</feature>
<dbReference type="Pfam" id="PF00225">
    <property type="entry name" value="Kinesin"/>
    <property type="match status" value="1"/>
</dbReference>
<organism evidence="7">
    <name type="scientific">Chromera velia CCMP2878</name>
    <dbReference type="NCBI Taxonomy" id="1169474"/>
    <lineage>
        <taxon>Eukaryota</taxon>
        <taxon>Sar</taxon>
        <taxon>Alveolata</taxon>
        <taxon>Colpodellida</taxon>
        <taxon>Chromeraceae</taxon>
        <taxon>Chromera</taxon>
    </lineage>
</organism>
<gene>
    <name evidence="7" type="ORF">Cvel_25537</name>
</gene>
<dbReference type="PROSITE" id="PS00411">
    <property type="entry name" value="KINESIN_MOTOR_1"/>
    <property type="match status" value="1"/>
</dbReference>
<feature type="region of interest" description="Disordered" evidence="5">
    <location>
        <begin position="708"/>
        <end position="755"/>
    </location>
</feature>
<feature type="compositionally biased region" description="Polar residues" evidence="5">
    <location>
        <begin position="428"/>
        <end position="443"/>
    </location>
</feature>
<dbReference type="Gene3D" id="1.20.1170.10">
    <property type="match status" value="1"/>
</dbReference>
<dbReference type="VEuPathDB" id="CryptoDB:Cvel_25537"/>
<name>A0A0G4HAI2_9ALVE</name>
<feature type="region of interest" description="Disordered" evidence="5">
    <location>
        <begin position="421"/>
        <end position="538"/>
    </location>
</feature>
<proteinExistence type="inferred from homology"/>
<keyword evidence="1 3" id="KW-0547">Nucleotide-binding</keyword>
<evidence type="ECO:0000256" key="3">
    <source>
        <dbReference type="PROSITE-ProRule" id="PRU00283"/>
    </source>
</evidence>
<feature type="compositionally biased region" description="Low complexity" evidence="5">
    <location>
        <begin position="524"/>
        <end position="538"/>
    </location>
</feature>
<sequence>EESIHVEGGEEGGEENRGAKGGAEGQKGASAFEGKRVSGELGGNEAGHRRSLEGAVGKEGTGPGEPEGELSPPHPRKGPTVCVSEENANEAAKAYISALSGNVVASLHREPGEVQKETEGQFPLHCEFQPEATPTATPCRKNGNEGGQGEGNEDGNEAAAAAKSYVAFLTSVQGGRLEENNREDNLEGKEGTPKDMGEGDMTAKKISVDASMEGEGCQKDSSPPPASALLREVYAAALSRSMEVESALNSARGDAPPPACRIKISLVGRPLVKPAIVAWMEGSALQGSQAGEEGEGLSSSMADPPAICIIGAPPPEQRPAIMAWLEEERARDRKREKEQEAETQVEEKKEESETAIQFQQPREGSGVPSLSHDDVHPEARTEKEGKLQDTEPHLQDAAAVAQTYVGGLLAKTAPLLASVSALSSADSPNPTGREQQEDGQPTLPSRVEMMQARRASRQASDGESLLSSSSSQKEKGENSADSRRSSRGEAVPLPSVPATATGTAVLETASVDRQKIERSGSALSSSNAEQQARANASAAVSAAVRKSLELTVTGQRRRLSELSEKLHSAEKLLLDERQKRASVEEAGGGLGEAMLMHEWERDMGRECADIVKSLVANLNKRLHDAVEEDKDKASEVSDGVAISVTPDPQKLPPKQASRPNARRQSLIFRQLREAVRECEESIAERTHTLEKAHSVRSQQLRSEASELIPNFSSSSSSSSAMGAGGKEAGEEQEIKGSSNRSESLKKGGETDRQRVKRLEVSQSHLREELAQAERHIASLVAALWDASRATAQMSRRASVDAHGGVGGGLNRSGVLNQTPQTDTATEAAAAAATVAAEAGERQKAEANEQMQRELEEAKQSAERRIEDLQETHSKAVTSMQSEISDLRAQLEEARAKAEEESCKAAAATAAEKSVPHAAAVAVGAPVTVPVPDGATVLSGSEGVDKGDADGGERESNQKRDLRNSLRQKQTEMMELRLAKEEAVSRAAALQDSVGALEAERVQLMGEVQSLTEKLQNSEGTTADEVKSLEQKLSEAEREMEAVRQKSEENEAAYSAEREAAIVKVSALEQEKSEATEKLQSLETELAAVRILVEEKAALLEEEKKAKEEATLKLHASDAERHLMTEESESLKRERDEAKTSLEAVEAALVESTTRLEGEVNDLRRLRSELEASVEDLKEKVETAEREKREAMESFEKEKERYEVVMKELETARTKLREVTDEAAASKAQLASLKGLEETLKKESVERKRLHNKLQDMKGKIRVYCRVRPVSLSEQAGGTKEVVEVEDEFTVALDTRQGHKQFLFDRIFGPESKQEEVFEECKHLVQSAVDGYNVCVFAYGQTGSGKTFTISGCDENPGLVLRAVSELFSSMRAAKRKKFSLSVRMLELYMDTLNDLLLDETRRKEKEKERGDARENLDIKRDPAGNVLVPGASLVPVNTPEETLAAFRLGLELRRTALTQMNSESSRSHLVFTILIDSEDSSTGEATYGKLTFIDLAGSERQTKSGATGDRLREGVAINVSLSALGDVTSALSKGESFIPYRNHKLTQLMADSLGGTAKTLMFVNVSPVQFNAEETVC</sequence>
<evidence type="ECO:0000259" key="6">
    <source>
        <dbReference type="PROSITE" id="PS50067"/>
    </source>
</evidence>
<feature type="non-terminal residue" evidence="7">
    <location>
        <position position="1"/>
    </location>
</feature>
<dbReference type="InterPro" id="IPR027417">
    <property type="entry name" value="P-loop_NTPase"/>
</dbReference>
<dbReference type="EMBL" id="CDMZ01002101">
    <property type="protein sequence ID" value="CEM40776.1"/>
    <property type="molecule type" value="Genomic_DNA"/>
</dbReference>
<feature type="region of interest" description="Disordered" evidence="5">
    <location>
        <begin position="332"/>
        <end position="394"/>
    </location>
</feature>
<protein>
    <recommendedName>
        <fullName evidence="6">Kinesin motor domain-containing protein</fullName>
    </recommendedName>
</protein>
<feature type="region of interest" description="Disordered" evidence="5">
    <location>
        <begin position="839"/>
        <end position="864"/>
    </location>
</feature>
<reference evidence="7" key="1">
    <citation type="submission" date="2014-11" db="EMBL/GenBank/DDBJ databases">
        <authorList>
            <person name="Otto D Thomas"/>
            <person name="Naeem Raeece"/>
        </authorList>
    </citation>
    <scope>NUCLEOTIDE SEQUENCE</scope>
</reference>
<dbReference type="GO" id="GO:0007018">
    <property type="term" value="P:microtubule-based movement"/>
    <property type="evidence" value="ECO:0007669"/>
    <property type="project" value="InterPro"/>
</dbReference>
<comment type="similarity">
    <text evidence="3">Belongs to the TRAFAC class myosin-kinesin ATPase superfamily. Kinesin family.</text>
</comment>
<dbReference type="PANTHER" id="PTHR47972:SF16">
    <property type="entry name" value="KINESIN-LIKE PROTEIN"/>
    <property type="match status" value="1"/>
</dbReference>
<feature type="region of interest" description="Disordered" evidence="5">
    <location>
        <begin position="628"/>
        <end position="664"/>
    </location>
</feature>
<evidence type="ECO:0000256" key="1">
    <source>
        <dbReference type="ARBA" id="ARBA00022741"/>
    </source>
</evidence>
<feature type="region of interest" description="Disordered" evidence="5">
    <location>
        <begin position="173"/>
        <end position="200"/>
    </location>
</feature>